<evidence type="ECO:0000313" key="4">
    <source>
        <dbReference type="Proteomes" id="UP000028782"/>
    </source>
</evidence>
<feature type="compositionally biased region" description="Low complexity" evidence="1">
    <location>
        <begin position="55"/>
        <end position="67"/>
    </location>
</feature>
<evidence type="ECO:0000313" key="3">
    <source>
        <dbReference type="EMBL" id="AIJ46837.1"/>
    </source>
</evidence>
<dbReference type="RefSeq" id="WP_051962178.1">
    <property type="nucleotide sequence ID" value="NZ_CP006704.1"/>
</dbReference>
<organism evidence="3 4">
    <name type="scientific">Comamonas testosteroni TK102</name>
    <dbReference type="NCBI Taxonomy" id="1392005"/>
    <lineage>
        <taxon>Bacteria</taxon>
        <taxon>Pseudomonadati</taxon>
        <taxon>Pseudomonadota</taxon>
        <taxon>Betaproteobacteria</taxon>
        <taxon>Burkholderiales</taxon>
        <taxon>Comamonadaceae</taxon>
        <taxon>Comamonas</taxon>
    </lineage>
</organism>
<dbReference type="KEGG" id="ctes:O987_13600"/>
<feature type="compositionally biased region" description="Low complexity" evidence="1">
    <location>
        <begin position="199"/>
        <end position="212"/>
    </location>
</feature>
<dbReference type="EMBL" id="CP006704">
    <property type="protein sequence ID" value="AIJ46837.1"/>
    <property type="molecule type" value="Genomic_DNA"/>
</dbReference>
<feature type="region of interest" description="Disordered" evidence="1">
    <location>
        <begin position="191"/>
        <end position="231"/>
    </location>
</feature>
<keyword evidence="2" id="KW-0732">Signal</keyword>
<evidence type="ECO:0000256" key="1">
    <source>
        <dbReference type="SAM" id="MobiDB-lite"/>
    </source>
</evidence>
<feature type="region of interest" description="Disordered" evidence="1">
    <location>
        <begin position="55"/>
        <end position="85"/>
    </location>
</feature>
<dbReference type="Proteomes" id="UP000028782">
    <property type="component" value="Chromosome"/>
</dbReference>
<name>A0A076PU16_COMTE</name>
<accession>A0A076PU16</accession>
<feature type="chain" id="PRO_5001716087" evidence="2">
    <location>
        <begin position="19"/>
        <end position="231"/>
    </location>
</feature>
<protein>
    <submittedName>
        <fullName evidence="3">Uncharacterized protein</fullName>
    </submittedName>
</protein>
<reference evidence="3 4" key="1">
    <citation type="journal article" date="2014" name="Genome Announc.">
        <title>Complete Genome Sequence of Polychlorinated Biphenyl Degrader Comamonas testosteroni TK102 (NBRC 109938).</title>
        <authorList>
            <person name="Fukuda K."/>
            <person name="Hosoyama A."/>
            <person name="Tsuchikane K."/>
            <person name="Ohji S."/>
            <person name="Yamazoe A."/>
            <person name="Fujita N."/>
            <person name="Shintani M."/>
            <person name="Kimbara K."/>
        </authorList>
    </citation>
    <scope>NUCLEOTIDE SEQUENCE [LARGE SCALE GENOMIC DNA]</scope>
    <source>
        <strain evidence="3">TK102</strain>
    </source>
</reference>
<dbReference type="AlphaFoldDB" id="A0A076PU16"/>
<evidence type="ECO:0000256" key="2">
    <source>
        <dbReference type="SAM" id="SignalP"/>
    </source>
</evidence>
<sequence>MKASIALLSLCVPVCGFAQSADSSAQSLSSSSSVGAQQNQSITIVNPVAAADSRSVSSIESHSTSSSDQNITTSGTTTQNLNSSLSGTSRNIVEYSGSYTVKNVPSVNGPNLTTSNDTCMGSSSGSANGPGFGLSFGTTWTDEHCTRLKMSRELWNKGMKAASLAMDCMDPAARMALEITGSKCPQSMTAEERRNLYGPDASAQASPAPVASDNRPGQATASSQTASLYPN</sequence>
<gene>
    <name evidence="3" type="ORF">O987_13600</name>
</gene>
<proteinExistence type="predicted"/>
<feature type="compositionally biased region" description="Polar residues" evidence="1">
    <location>
        <begin position="68"/>
        <end position="85"/>
    </location>
</feature>
<feature type="signal peptide" evidence="2">
    <location>
        <begin position="1"/>
        <end position="18"/>
    </location>
</feature>
<dbReference type="HOGENOM" id="CLU_1178619_0_0_4"/>
<feature type="compositionally biased region" description="Polar residues" evidence="1">
    <location>
        <begin position="215"/>
        <end position="231"/>
    </location>
</feature>